<dbReference type="EMBL" id="PFRD01000120">
    <property type="protein sequence ID" value="PJC55882.1"/>
    <property type="molecule type" value="Genomic_DNA"/>
</dbReference>
<protein>
    <submittedName>
        <fullName evidence="3">Restriction endonuclease subunit R</fullName>
    </submittedName>
</protein>
<dbReference type="InterPro" id="IPR006935">
    <property type="entry name" value="Helicase/UvrB_N"/>
</dbReference>
<feature type="domain" description="Helicase/UvrB N-terminal" evidence="1">
    <location>
        <begin position="73"/>
        <end position="249"/>
    </location>
</feature>
<keyword evidence="3" id="KW-0255">Endonuclease</keyword>
<evidence type="ECO:0000259" key="2">
    <source>
        <dbReference type="Pfam" id="PF19778"/>
    </source>
</evidence>
<evidence type="ECO:0000259" key="1">
    <source>
        <dbReference type="Pfam" id="PF04851"/>
    </source>
</evidence>
<sequence>MKIQFKQQQYQTDATNAVVRVFTGQEKGFRKEVVGRVKSNDLFRETTIEEIFSNKKINVDEKRILANVQELQKEQGLNVSKKLEGLNFTIEMETGTGKTYVYTKAMFELNKEYGWNKFIIMVPSVAIREGVHKSLEITAEHFQEIYGKKIRFFIYDTKNKTNLTNIKSFASTSNIEVIVMNYQAFATKSKESRKMYQKLDEMQSEKPIDVIKRARPILIIDEPQRFGDTAESMLVEFNPLFITRYSATHKKDYNKIYRLDAIDAYNQKLVKKIRVKGIEVKGNSGTNSYLFLDRIHVSHNSYPEATVQMEIEMKNVGGIKKVLKRIKEGDNLFILSGEMAQYESYVVSEINARTNTVTFINGISISVGQVHGDVDELHIRTIQIREAIASHIEKERELYAKGIKVLTLFFIDEVAKYRAYDDKGNQTRSEYEEIFEYEYNNAISQRDLFDNEYRKYLDSFETSKVHNGYFSIDKKGRAIDSTESRGQDGSDDVNAYDLIMKNKEQLLNLKEPTRFIFSHSALREGWDNPNIFQICTLKHSESTMSKRQEIGRGLRIAVDEHGDRMDQSVLENEFFNINTLTVIASESYDSFAKQLQKEILDTLSERPSSLEVDVFKGRVLKNKDGETFIFDDKSAMDLIFMFKEKGYIDANYKITDKLVDDMDKGTVEIPPTLHKFTNELTEVLQKVHATNTFKASEDDRATNVKEFELKPNENFAKKEFQGLWNKIKIKTVYDVTFSGEELIKKSLDIINATLEVSKATVRITTGGQNEEITEADLRAGVSISKTSSQISKTESILGSIKYDLIAEVAKGANITRKTAGDILIKMKPEKFALFRVNPEHFIREVARHINEQKAATLINNITYHKTDSVYEDDIFTVNNFHGSLSEDILEVKKHIYKYVKTDSKIERKFATDLELIDNKVLVYAKLPNGFKIPTPVGNYNPDWAIVFDDKEVKHIYFIAETKGSMSSLQLKGIEKQKIDYAKKHFESLSCSDLQYDVIDSYESLMEKVMK</sequence>
<organism evidence="3 4">
    <name type="scientific">Candidatus Kaiserbacteria bacterium CG_4_9_14_0_2_um_filter_41_32</name>
    <dbReference type="NCBI Taxonomy" id="1974601"/>
    <lineage>
        <taxon>Bacteria</taxon>
        <taxon>Candidatus Kaiseribacteriota</taxon>
    </lineage>
</organism>
<dbReference type="AlphaFoldDB" id="A0A2M8FE56"/>
<dbReference type="GO" id="GO:0003677">
    <property type="term" value="F:DNA binding"/>
    <property type="evidence" value="ECO:0007669"/>
    <property type="project" value="InterPro"/>
</dbReference>
<feature type="domain" description="Type III restriction enzyme C-terminal endonuclease" evidence="2">
    <location>
        <begin position="892"/>
        <end position="998"/>
    </location>
</feature>
<proteinExistence type="predicted"/>
<dbReference type="Gene3D" id="3.40.50.300">
    <property type="entry name" value="P-loop containing nucleotide triphosphate hydrolases"/>
    <property type="match status" value="2"/>
</dbReference>
<evidence type="ECO:0000313" key="3">
    <source>
        <dbReference type="EMBL" id="PJC55882.1"/>
    </source>
</evidence>
<dbReference type="Pfam" id="PF04851">
    <property type="entry name" value="ResIII"/>
    <property type="match status" value="1"/>
</dbReference>
<gene>
    <name evidence="3" type="ORF">CO026_03335</name>
</gene>
<accession>A0A2M8FE56</accession>
<dbReference type="SUPFAM" id="SSF52540">
    <property type="entry name" value="P-loop containing nucleoside triphosphate hydrolases"/>
    <property type="match status" value="1"/>
</dbReference>
<dbReference type="InterPro" id="IPR045572">
    <property type="entry name" value="RE_endonuc_C"/>
</dbReference>
<dbReference type="InterPro" id="IPR027417">
    <property type="entry name" value="P-loop_NTPase"/>
</dbReference>
<dbReference type="Proteomes" id="UP000230391">
    <property type="component" value="Unassembled WGS sequence"/>
</dbReference>
<keyword evidence="3" id="KW-0540">Nuclease</keyword>
<reference evidence="4" key="1">
    <citation type="submission" date="2017-09" db="EMBL/GenBank/DDBJ databases">
        <title>Depth-based differentiation of microbial function through sediment-hosted aquifers and enrichment of novel symbionts in the deep terrestrial subsurface.</title>
        <authorList>
            <person name="Probst A.J."/>
            <person name="Ladd B."/>
            <person name="Jarett J.K."/>
            <person name="Geller-Mcgrath D.E."/>
            <person name="Sieber C.M.K."/>
            <person name="Emerson J.B."/>
            <person name="Anantharaman K."/>
            <person name="Thomas B.C."/>
            <person name="Malmstrom R."/>
            <person name="Stieglmeier M."/>
            <person name="Klingl A."/>
            <person name="Woyke T."/>
            <person name="Ryan C.M."/>
            <person name="Banfield J.F."/>
        </authorList>
    </citation>
    <scope>NUCLEOTIDE SEQUENCE [LARGE SCALE GENOMIC DNA]</scope>
</reference>
<dbReference type="GO" id="GO:0015668">
    <property type="term" value="F:type III site-specific deoxyribonuclease activity"/>
    <property type="evidence" value="ECO:0007669"/>
    <property type="project" value="InterPro"/>
</dbReference>
<dbReference type="GO" id="GO:0005524">
    <property type="term" value="F:ATP binding"/>
    <property type="evidence" value="ECO:0007669"/>
    <property type="project" value="InterPro"/>
</dbReference>
<keyword evidence="3" id="KW-0378">Hydrolase</keyword>
<dbReference type="Pfam" id="PF19778">
    <property type="entry name" value="RE_endonuc"/>
    <property type="match status" value="1"/>
</dbReference>
<evidence type="ECO:0000313" key="4">
    <source>
        <dbReference type="Proteomes" id="UP000230391"/>
    </source>
</evidence>
<comment type="caution">
    <text evidence="3">The sequence shown here is derived from an EMBL/GenBank/DDBJ whole genome shotgun (WGS) entry which is preliminary data.</text>
</comment>
<name>A0A2M8FE56_9BACT</name>